<organism evidence="2 3">
    <name type="scientific">Populus trichocarpa</name>
    <name type="common">Western balsam poplar</name>
    <name type="synonym">Populus balsamifera subsp. trichocarpa</name>
    <dbReference type="NCBI Taxonomy" id="3694"/>
    <lineage>
        <taxon>Eukaryota</taxon>
        <taxon>Viridiplantae</taxon>
        <taxon>Streptophyta</taxon>
        <taxon>Embryophyta</taxon>
        <taxon>Tracheophyta</taxon>
        <taxon>Spermatophyta</taxon>
        <taxon>Magnoliopsida</taxon>
        <taxon>eudicotyledons</taxon>
        <taxon>Gunneridae</taxon>
        <taxon>Pentapetalae</taxon>
        <taxon>rosids</taxon>
        <taxon>fabids</taxon>
        <taxon>Malpighiales</taxon>
        <taxon>Salicaceae</taxon>
        <taxon>Saliceae</taxon>
        <taxon>Populus</taxon>
    </lineage>
</organism>
<reference evidence="2 3" key="1">
    <citation type="journal article" date="2006" name="Science">
        <title>The genome of black cottonwood, Populus trichocarpa (Torr. &amp; Gray).</title>
        <authorList>
            <person name="Tuskan G.A."/>
            <person name="Difazio S."/>
            <person name="Jansson S."/>
            <person name="Bohlmann J."/>
            <person name="Grigoriev I."/>
            <person name="Hellsten U."/>
            <person name="Putnam N."/>
            <person name="Ralph S."/>
            <person name="Rombauts S."/>
            <person name="Salamov A."/>
            <person name="Schein J."/>
            <person name="Sterck L."/>
            <person name="Aerts A."/>
            <person name="Bhalerao R.R."/>
            <person name="Bhalerao R.P."/>
            <person name="Blaudez D."/>
            <person name="Boerjan W."/>
            <person name="Brun A."/>
            <person name="Brunner A."/>
            <person name="Busov V."/>
            <person name="Campbell M."/>
            <person name="Carlson J."/>
            <person name="Chalot M."/>
            <person name="Chapman J."/>
            <person name="Chen G.L."/>
            <person name="Cooper D."/>
            <person name="Coutinho P.M."/>
            <person name="Couturier J."/>
            <person name="Covert S."/>
            <person name="Cronk Q."/>
            <person name="Cunningham R."/>
            <person name="Davis J."/>
            <person name="Degroeve S."/>
            <person name="Dejardin A."/>
            <person name="Depamphilis C."/>
            <person name="Detter J."/>
            <person name="Dirks B."/>
            <person name="Dubchak I."/>
            <person name="Duplessis S."/>
            <person name="Ehlting J."/>
            <person name="Ellis B."/>
            <person name="Gendler K."/>
            <person name="Goodstein D."/>
            <person name="Gribskov M."/>
            <person name="Grimwood J."/>
            <person name="Groover A."/>
            <person name="Gunter L."/>
            <person name="Hamberger B."/>
            <person name="Heinze B."/>
            <person name="Helariutta Y."/>
            <person name="Henrissat B."/>
            <person name="Holligan D."/>
            <person name="Holt R."/>
            <person name="Huang W."/>
            <person name="Islam-Faridi N."/>
            <person name="Jones S."/>
            <person name="Jones-Rhoades M."/>
            <person name="Jorgensen R."/>
            <person name="Joshi C."/>
            <person name="Kangasjarvi J."/>
            <person name="Karlsson J."/>
            <person name="Kelleher C."/>
            <person name="Kirkpatrick R."/>
            <person name="Kirst M."/>
            <person name="Kohler A."/>
            <person name="Kalluri U."/>
            <person name="Larimer F."/>
            <person name="Leebens-Mack J."/>
            <person name="Leple J.C."/>
            <person name="Locascio P."/>
            <person name="Lou Y."/>
            <person name="Lucas S."/>
            <person name="Martin F."/>
            <person name="Montanini B."/>
            <person name="Napoli C."/>
            <person name="Nelson D.R."/>
            <person name="Nelson C."/>
            <person name="Nieminen K."/>
            <person name="Nilsson O."/>
            <person name="Pereda V."/>
            <person name="Peter G."/>
            <person name="Philippe R."/>
            <person name="Pilate G."/>
            <person name="Poliakov A."/>
            <person name="Razumovskaya J."/>
            <person name="Richardson P."/>
            <person name="Rinaldi C."/>
            <person name="Ritland K."/>
            <person name="Rouze P."/>
            <person name="Ryaboy D."/>
            <person name="Schmutz J."/>
            <person name="Schrader J."/>
            <person name="Segerman B."/>
            <person name="Shin H."/>
            <person name="Siddiqui A."/>
            <person name="Sterky F."/>
            <person name="Terry A."/>
            <person name="Tsai C.J."/>
            <person name="Uberbacher E."/>
            <person name="Unneberg P."/>
            <person name="Vahala J."/>
            <person name="Wall K."/>
            <person name="Wessler S."/>
            <person name="Yang G."/>
            <person name="Yin T."/>
            <person name="Douglas C."/>
            <person name="Marra M."/>
            <person name="Sandberg G."/>
            <person name="Van de Peer Y."/>
            <person name="Rokhsar D."/>
        </authorList>
    </citation>
    <scope>NUCLEOTIDE SEQUENCE [LARGE SCALE GENOMIC DNA]</scope>
    <source>
        <strain evidence="3">cv. Nisqually</strain>
    </source>
</reference>
<keyword evidence="3" id="KW-1185">Reference proteome</keyword>
<dbReference type="InParanoid" id="A0A2K2BR99"/>
<gene>
    <name evidence="2" type="ORF">POPTR_001G024700</name>
</gene>
<dbReference type="AlphaFoldDB" id="A0A2K2BR99"/>
<accession>A0A2K2BR99</accession>
<sequence>MEPEGRDDPPDQGGILMKDKPTVSGDYLVKKKRLVYLSTHENPCEPRTSWAAVYLTRVTLRLAPHGIADFSFAVSPSGVVEHGGWPSWVDESVIVERVTPPGLHAFTPDTSPGNKKFIAVATRR</sequence>
<proteinExistence type="predicted"/>
<name>A0A2K2BR99_POPTR</name>
<dbReference type="EMBL" id="CM009290">
    <property type="protein sequence ID" value="PNT52299.1"/>
    <property type="molecule type" value="Genomic_DNA"/>
</dbReference>
<protein>
    <submittedName>
        <fullName evidence="2">Uncharacterized protein</fullName>
    </submittedName>
</protein>
<dbReference type="PANTHER" id="PTHR32161">
    <property type="entry name" value="DPP6 N-TERMINAL DOMAIN-LIKE PROTEIN"/>
    <property type="match status" value="1"/>
</dbReference>
<evidence type="ECO:0000256" key="1">
    <source>
        <dbReference type="SAM" id="MobiDB-lite"/>
    </source>
</evidence>
<dbReference type="Proteomes" id="UP000006729">
    <property type="component" value="Chromosome 1"/>
</dbReference>
<dbReference type="STRING" id="3694.A0A2K2BR99"/>
<evidence type="ECO:0000313" key="2">
    <source>
        <dbReference type="EMBL" id="PNT52299.1"/>
    </source>
</evidence>
<dbReference type="PANTHER" id="PTHR32161:SF8">
    <property type="entry name" value="DPP6 N-TERMINAL DOMAIN-LIKE PROTEIN"/>
    <property type="match status" value="1"/>
</dbReference>
<evidence type="ECO:0000313" key="3">
    <source>
        <dbReference type="Proteomes" id="UP000006729"/>
    </source>
</evidence>
<feature type="region of interest" description="Disordered" evidence="1">
    <location>
        <begin position="1"/>
        <end position="20"/>
    </location>
</feature>